<evidence type="ECO:0000256" key="4">
    <source>
        <dbReference type="ARBA" id="ARBA00022807"/>
    </source>
</evidence>
<dbReference type="EMBL" id="QZBM01000053">
    <property type="protein sequence ID" value="THZ27751.1"/>
    <property type="molecule type" value="Genomic_DNA"/>
</dbReference>
<dbReference type="Gene3D" id="3.40.630.20">
    <property type="entry name" value="Peptidase C15, pyroglutamyl peptidase I-like"/>
    <property type="match status" value="1"/>
</dbReference>
<accession>A0A4V4KLR2</accession>
<name>A0A4V4KLR2_AURPU</name>
<dbReference type="GO" id="GO:0008234">
    <property type="term" value="F:cysteine-type peptidase activity"/>
    <property type="evidence" value="ECO:0007669"/>
    <property type="project" value="UniProtKB-KW"/>
</dbReference>
<dbReference type="InterPro" id="IPR036440">
    <property type="entry name" value="Peptidase_C15-like_sf"/>
</dbReference>
<comment type="similarity">
    <text evidence="1">Belongs to the peptidase C15 family.</text>
</comment>
<evidence type="ECO:0000313" key="6">
    <source>
        <dbReference type="EMBL" id="THZ27751.1"/>
    </source>
</evidence>
<dbReference type="AlphaFoldDB" id="A0A4V4KLR2"/>
<dbReference type="GO" id="GO:0006508">
    <property type="term" value="P:proteolysis"/>
    <property type="evidence" value="ECO:0007669"/>
    <property type="project" value="UniProtKB-KW"/>
</dbReference>
<evidence type="ECO:0000256" key="3">
    <source>
        <dbReference type="ARBA" id="ARBA00022801"/>
    </source>
</evidence>
<gene>
    <name evidence="6" type="ORF">D6C91_02162</name>
</gene>
<dbReference type="Proteomes" id="UP000308005">
    <property type="component" value="Unassembled WGS sequence"/>
</dbReference>
<sequence>MRPGTPAPSVNNGRQKLPRSIPSLILNPPQPFDGTGPGNLSYSVVTTLPKYLPPTPTCRVPVQVFIHPYDIPVAYNEVRTIVPRLYDAYAHQVDIWLHFGMRPHQDSYSIEQLGRRDGYDTDTDITGFSLPKDESDGFFRGCPKELESTLDVDNVFQRWRSKLLDGPEVSPELGAVRIRQSRDPGHFICDFLHYSVLAEHWRRKNATPNTPRTMDLLPVMFLNVPTKNTVDQLRRARHVTICLMQALAESWDMHRNTSAKSSAS</sequence>
<comment type="caution">
    <text evidence="6">The sequence shown here is derived from an EMBL/GenBank/DDBJ whole genome shotgun (WGS) entry which is preliminary data.</text>
</comment>
<evidence type="ECO:0000256" key="1">
    <source>
        <dbReference type="ARBA" id="ARBA00006641"/>
    </source>
</evidence>
<feature type="region of interest" description="Disordered" evidence="5">
    <location>
        <begin position="1"/>
        <end position="32"/>
    </location>
</feature>
<organism evidence="6 7">
    <name type="scientific">Aureobasidium pullulans</name>
    <name type="common">Black yeast</name>
    <name type="synonym">Pullularia pullulans</name>
    <dbReference type="NCBI Taxonomy" id="5580"/>
    <lineage>
        <taxon>Eukaryota</taxon>
        <taxon>Fungi</taxon>
        <taxon>Dikarya</taxon>
        <taxon>Ascomycota</taxon>
        <taxon>Pezizomycotina</taxon>
        <taxon>Dothideomycetes</taxon>
        <taxon>Dothideomycetidae</taxon>
        <taxon>Dothideales</taxon>
        <taxon>Saccotheciaceae</taxon>
        <taxon>Aureobasidium</taxon>
    </lineage>
</organism>
<dbReference type="PANTHER" id="PTHR23402">
    <property type="entry name" value="PROTEASE FAMILY C15 PYROGLUTAMYL-PEPTIDASE I-RELATED"/>
    <property type="match status" value="1"/>
</dbReference>
<evidence type="ECO:0000256" key="2">
    <source>
        <dbReference type="ARBA" id="ARBA00022670"/>
    </source>
</evidence>
<keyword evidence="2" id="KW-0645">Protease</keyword>
<keyword evidence="4" id="KW-0788">Thiol protease</keyword>
<evidence type="ECO:0000256" key="5">
    <source>
        <dbReference type="SAM" id="MobiDB-lite"/>
    </source>
</evidence>
<keyword evidence="3" id="KW-0378">Hydrolase</keyword>
<evidence type="ECO:0000313" key="7">
    <source>
        <dbReference type="Proteomes" id="UP000308005"/>
    </source>
</evidence>
<dbReference type="PANTHER" id="PTHR23402:SF1">
    <property type="entry name" value="PYROGLUTAMYL-PEPTIDASE I"/>
    <property type="match status" value="1"/>
</dbReference>
<protein>
    <submittedName>
        <fullName evidence="6">Peptidase C15, pyroglutamyl peptidase I-like protein</fullName>
    </submittedName>
</protein>
<proteinExistence type="inferred from homology"/>
<dbReference type="SUPFAM" id="SSF53182">
    <property type="entry name" value="Pyrrolidone carboxyl peptidase (pyroglutamate aminopeptidase)"/>
    <property type="match status" value="1"/>
</dbReference>
<reference evidence="6 7" key="1">
    <citation type="submission" date="2018-10" db="EMBL/GenBank/DDBJ databases">
        <title>Fifty Aureobasidium pullulans genomes reveal a recombining polyextremotolerant generalist.</title>
        <authorList>
            <person name="Gostincar C."/>
            <person name="Turk M."/>
            <person name="Zajc J."/>
            <person name="Gunde-Cimerman N."/>
        </authorList>
    </citation>
    <scope>NUCLEOTIDE SEQUENCE [LARGE SCALE GENOMIC DNA]</scope>
    <source>
        <strain evidence="6 7">EXF-3863</strain>
    </source>
</reference>
<dbReference type="InterPro" id="IPR016125">
    <property type="entry name" value="Peptidase_C15-like"/>
</dbReference>